<dbReference type="Proteomes" id="UP000886339">
    <property type="component" value="Unassembled WGS sequence"/>
</dbReference>
<comment type="similarity">
    <text evidence="3">Belongs to the GppA/Ppx family.</text>
</comment>
<dbReference type="Pfam" id="PF02541">
    <property type="entry name" value="Ppx-GppA"/>
    <property type="match status" value="1"/>
</dbReference>
<dbReference type="SUPFAM" id="SSF53067">
    <property type="entry name" value="Actin-like ATPase domain"/>
    <property type="match status" value="2"/>
</dbReference>
<dbReference type="InterPro" id="IPR050273">
    <property type="entry name" value="GppA/Ppx_hydrolase"/>
</dbReference>
<dbReference type="NCBIfam" id="TIGR03706">
    <property type="entry name" value="exo_poly_only"/>
    <property type="match status" value="1"/>
</dbReference>
<proteinExistence type="inferred from homology"/>
<dbReference type="GO" id="GO:0005886">
    <property type="term" value="C:plasma membrane"/>
    <property type="evidence" value="ECO:0007669"/>
    <property type="project" value="UniProtKB-SubCell"/>
</dbReference>
<feature type="domain" description="Ppx/GppA phosphatase C-terminal" evidence="12">
    <location>
        <begin position="314"/>
        <end position="487"/>
    </location>
</feature>
<organism evidence="13">
    <name type="scientific">Thiolapillus brandeum</name>
    <dbReference type="NCBI Taxonomy" id="1076588"/>
    <lineage>
        <taxon>Bacteria</taxon>
        <taxon>Pseudomonadati</taxon>
        <taxon>Pseudomonadota</taxon>
        <taxon>Gammaproteobacteria</taxon>
        <taxon>Chromatiales</taxon>
        <taxon>Sedimenticolaceae</taxon>
        <taxon>Thiolapillus</taxon>
    </lineage>
</organism>
<evidence type="ECO:0000256" key="9">
    <source>
        <dbReference type="ARBA" id="ARBA00023136"/>
    </source>
</evidence>
<dbReference type="Gene3D" id="3.30.420.150">
    <property type="entry name" value="Exopolyphosphatase. Domain 2"/>
    <property type="match status" value="1"/>
</dbReference>
<dbReference type="InterPro" id="IPR022371">
    <property type="entry name" value="Exopolyphosphatase"/>
</dbReference>
<evidence type="ECO:0000256" key="4">
    <source>
        <dbReference type="ARBA" id="ARBA00011738"/>
    </source>
</evidence>
<dbReference type="FunFam" id="3.30.420.40:FF:000023">
    <property type="entry name" value="Guanosine-5'-triphosphate,3'-diphosphate pyrophosphatase"/>
    <property type="match status" value="1"/>
</dbReference>
<comment type="subcellular location">
    <subcellularLocation>
        <location evidence="2">Cell membrane</location>
        <topology evidence="2">Peripheral membrane protein</topology>
    </subcellularLocation>
</comment>
<comment type="catalytic activity">
    <reaction evidence="10">
        <text>[phosphate](n) + H2O = [phosphate](n-1) + phosphate + H(+)</text>
        <dbReference type="Rhea" id="RHEA:21528"/>
        <dbReference type="Rhea" id="RHEA-COMP:9859"/>
        <dbReference type="Rhea" id="RHEA-COMP:14279"/>
        <dbReference type="ChEBI" id="CHEBI:15377"/>
        <dbReference type="ChEBI" id="CHEBI:15378"/>
        <dbReference type="ChEBI" id="CHEBI:16838"/>
        <dbReference type="ChEBI" id="CHEBI:43474"/>
        <dbReference type="EC" id="3.6.1.11"/>
    </reaction>
</comment>
<keyword evidence="9" id="KW-0472">Membrane</keyword>
<evidence type="ECO:0000256" key="3">
    <source>
        <dbReference type="ARBA" id="ARBA00007125"/>
    </source>
</evidence>
<dbReference type="InterPro" id="IPR030673">
    <property type="entry name" value="PyroPPase_GppA_Ppx"/>
</dbReference>
<dbReference type="CDD" id="cd24053">
    <property type="entry name" value="ASKHA_NBD_EcPPX-GppA-like"/>
    <property type="match status" value="1"/>
</dbReference>
<keyword evidence="8 13" id="KW-0378">Hydrolase</keyword>
<dbReference type="InterPro" id="IPR048950">
    <property type="entry name" value="Ppx_GppA_C"/>
</dbReference>
<evidence type="ECO:0000256" key="7">
    <source>
        <dbReference type="ARBA" id="ARBA00022475"/>
    </source>
</evidence>
<keyword evidence="7" id="KW-1003">Cell membrane</keyword>
<dbReference type="PIRSF" id="PIRSF001267">
    <property type="entry name" value="Pyrophosphatase_GppA_Ppx"/>
    <property type="match status" value="1"/>
</dbReference>
<dbReference type="PANTHER" id="PTHR30005:SF14">
    <property type="entry name" value="EXOPOLYPHOSPHATASE"/>
    <property type="match status" value="1"/>
</dbReference>
<evidence type="ECO:0000256" key="8">
    <source>
        <dbReference type="ARBA" id="ARBA00022801"/>
    </source>
</evidence>
<evidence type="ECO:0000256" key="10">
    <source>
        <dbReference type="ARBA" id="ARBA00047607"/>
    </source>
</evidence>
<name>A0A831RXM8_9GAMM</name>
<evidence type="ECO:0000259" key="12">
    <source>
        <dbReference type="Pfam" id="PF21447"/>
    </source>
</evidence>
<dbReference type="InterPro" id="IPR003695">
    <property type="entry name" value="Ppx_GppA_N"/>
</dbReference>
<dbReference type="InterPro" id="IPR043129">
    <property type="entry name" value="ATPase_NBD"/>
</dbReference>
<comment type="cofactor">
    <cofactor evidence="1">
        <name>Mg(2+)</name>
        <dbReference type="ChEBI" id="CHEBI:18420"/>
    </cofactor>
</comment>
<dbReference type="SUPFAM" id="SSF109604">
    <property type="entry name" value="HD-domain/PDEase-like"/>
    <property type="match status" value="1"/>
</dbReference>
<dbReference type="EMBL" id="DRLF01000198">
    <property type="protein sequence ID" value="HEC06298.1"/>
    <property type="molecule type" value="Genomic_DNA"/>
</dbReference>
<dbReference type="EC" id="3.6.1.11" evidence="5"/>
<evidence type="ECO:0000256" key="6">
    <source>
        <dbReference type="ARBA" id="ARBA00020416"/>
    </source>
</evidence>
<dbReference type="AlphaFoldDB" id="A0A831RXM8"/>
<comment type="subunit">
    <text evidence="4">Homodimer.</text>
</comment>
<dbReference type="GO" id="GO:0006798">
    <property type="term" value="P:polyphosphate catabolic process"/>
    <property type="evidence" value="ECO:0007669"/>
    <property type="project" value="TreeGrafter"/>
</dbReference>
<sequence>MPESQTTPPHTIAAVDLGSNSFHLIVAQIENGQLQIIDRLKEMVRLGAGLDNKKRLTDEAQERALDCLSRFGQRLRDLPQHAVRAVGTNTLRQIRDGGEFLHKAEEALNHPIEIVAGHEEARLVYLGVAHGLAGSEEKRLVVDIGGGSTELIIGAGMETLDRESLFMGCVSFSQRFFPDGRITQQLMDAAVIAGRLEVRPVQTVYDSDQWELAVGSSGTIRSIRDVVQAQGWSDKGISRKSLKKLRKAVVDAGKADNLKLEGLSDNRRPVFAGGVAVLSAVFKALDIDQMRVSDLALREGLLFELLGSIQHHDVRERTVDTLVQRYGLDQEQGKRVAHTALMLLEQVSDSWKLDDPELQLMLQWSALLHEVGVAISHDSYHKHGAYILAHADLAGFSRQSQGVLAMLVRAHRRKFPTPLFGDLAKEVRESSKRLAILLRLSVLLHRGRSSRRKPRLGIMAEKNNIILSFPADWLEEHPLTTAELEREAKYLDSAGSFLSYS</sequence>
<dbReference type="FunFam" id="3.30.420.150:FF:000001">
    <property type="entry name" value="Guanosine-5'-triphosphate,3'-diphosphate pyrophosphatase"/>
    <property type="match status" value="1"/>
</dbReference>
<dbReference type="Gene3D" id="3.30.420.40">
    <property type="match status" value="1"/>
</dbReference>
<dbReference type="PANTHER" id="PTHR30005">
    <property type="entry name" value="EXOPOLYPHOSPHATASE"/>
    <property type="match status" value="1"/>
</dbReference>
<evidence type="ECO:0000256" key="2">
    <source>
        <dbReference type="ARBA" id="ARBA00004202"/>
    </source>
</evidence>
<evidence type="ECO:0000256" key="5">
    <source>
        <dbReference type="ARBA" id="ARBA00012451"/>
    </source>
</evidence>
<dbReference type="Pfam" id="PF21447">
    <property type="entry name" value="Ppx-GppA_III"/>
    <property type="match status" value="1"/>
</dbReference>
<dbReference type="GO" id="GO:0004309">
    <property type="term" value="F:exopolyphosphatase activity"/>
    <property type="evidence" value="ECO:0007669"/>
    <property type="project" value="UniProtKB-EC"/>
</dbReference>
<gene>
    <name evidence="13" type="primary">ppx</name>
    <name evidence="13" type="ORF">ENJ12_05580</name>
</gene>
<comment type="caution">
    <text evidence="13">The sequence shown here is derived from an EMBL/GenBank/DDBJ whole genome shotgun (WGS) entry which is preliminary data.</text>
</comment>
<evidence type="ECO:0000256" key="1">
    <source>
        <dbReference type="ARBA" id="ARBA00001946"/>
    </source>
</evidence>
<feature type="domain" description="Ppx/GppA phosphatase N-terminal" evidence="11">
    <location>
        <begin position="25"/>
        <end position="307"/>
    </location>
</feature>
<accession>A0A831RXM8</accession>
<reference evidence="13" key="1">
    <citation type="journal article" date="2020" name="mSystems">
        <title>Genome- and Community-Level Interaction Insights into Carbon Utilization and Element Cycling Functions of Hydrothermarchaeota in Hydrothermal Sediment.</title>
        <authorList>
            <person name="Zhou Z."/>
            <person name="Liu Y."/>
            <person name="Xu W."/>
            <person name="Pan J."/>
            <person name="Luo Z.H."/>
            <person name="Li M."/>
        </authorList>
    </citation>
    <scope>NUCLEOTIDE SEQUENCE [LARGE SCALE GENOMIC DNA]</scope>
    <source>
        <strain evidence="13">HyVt-458</strain>
    </source>
</reference>
<evidence type="ECO:0000313" key="13">
    <source>
        <dbReference type="EMBL" id="HEC06298.1"/>
    </source>
</evidence>
<protein>
    <recommendedName>
        <fullName evidence="6">Exopolyphosphatase</fullName>
        <ecNumber evidence="5">3.6.1.11</ecNumber>
    </recommendedName>
</protein>
<evidence type="ECO:0000259" key="11">
    <source>
        <dbReference type="Pfam" id="PF02541"/>
    </source>
</evidence>
<dbReference type="Gene3D" id="1.10.3210.10">
    <property type="entry name" value="Hypothetical protein af1432"/>
    <property type="match status" value="1"/>
</dbReference>